<dbReference type="EMBL" id="CP012333">
    <property type="protein sequence ID" value="AKU95723.1"/>
    <property type="molecule type" value="Genomic_DNA"/>
</dbReference>
<reference evidence="3 4" key="1">
    <citation type="submission" date="2015-08" db="EMBL/GenBank/DDBJ databases">
        <authorList>
            <person name="Babu N.S."/>
            <person name="Beckwith C.J."/>
            <person name="Beseler K.G."/>
            <person name="Brison A."/>
            <person name="Carone J.V."/>
            <person name="Caskin T.P."/>
            <person name="Diamond M."/>
            <person name="Durham M.E."/>
            <person name="Foxe J.M."/>
            <person name="Go M."/>
            <person name="Henderson B.A."/>
            <person name="Jones I.B."/>
            <person name="McGettigan J.A."/>
            <person name="Micheletti S.J."/>
            <person name="Nasrallah M.E."/>
            <person name="Ortiz D."/>
            <person name="Piller C.R."/>
            <person name="Privatt S.R."/>
            <person name="Schneider S.L."/>
            <person name="Sharp S."/>
            <person name="Smith T.C."/>
            <person name="Stanton J.D."/>
            <person name="Ullery H.E."/>
            <person name="Wilson R.J."/>
            <person name="Serrano M.G."/>
            <person name="Buck G."/>
            <person name="Lee V."/>
            <person name="Wang Y."/>
            <person name="Carvalho R."/>
            <person name="Voegtly L."/>
            <person name="Shi R."/>
            <person name="Duckworth R."/>
            <person name="Johnson A."/>
            <person name="Loviza R."/>
            <person name="Walstead R."/>
            <person name="Shah Z."/>
            <person name="Kiflezghi M."/>
            <person name="Wade K."/>
            <person name="Ball S.L."/>
            <person name="Bradley K.W."/>
            <person name="Asai D.J."/>
            <person name="Bowman C.A."/>
            <person name="Russell D.A."/>
            <person name="Pope W.H."/>
            <person name="Jacobs-Sera D."/>
            <person name="Hendrix R.W."/>
            <person name="Hatfull G.F."/>
        </authorList>
    </citation>
    <scope>NUCLEOTIDE SEQUENCE [LARGE SCALE GENOMIC DNA]</scope>
    <source>
        <strain evidence="3 4">DSM 27648</strain>
    </source>
</reference>
<organism evidence="3 4">
    <name type="scientific">Labilithrix luteola</name>
    <dbReference type="NCBI Taxonomy" id="1391654"/>
    <lineage>
        <taxon>Bacteria</taxon>
        <taxon>Pseudomonadati</taxon>
        <taxon>Myxococcota</taxon>
        <taxon>Polyangia</taxon>
        <taxon>Polyangiales</taxon>
        <taxon>Labilitrichaceae</taxon>
        <taxon>Labilithrix</taxon>
    </lineage>
</organism>
<evidence type="ECO:0000313" key="3">
    <source>
        <dbReference type="EMBL" id="AKU95723.1"/>
    </source>
</evidence>
<gene>
    <name evidence="3" type="ORF">AKJ09_02387</name>
</gene>
<dbReference type="STRING" id="1391654.AKJ09_02387"/>
<proteinExistence type="predicted"/>
<dbReference type="RefSeq" id="WP_146647118.1">
    <property type="nucleotide sequence ID" value="NZ_CP012333.1"/>
</dbReference>
<dbReference type="Proteomes" id="UP000064967">
    <property type="component" value="Chromosome"/>
</dbReference>
<keyword evidence="4" id="KW-1185">Reference proteome</keyword>
<accession>A0A0K1PQC7</accession>
<evidence type="ECO:0000256" key="1">
    <source>
        <dbReference type="SAM" id="MobiDB-lite"/>
    </source>
</evidence>
<protein>
    <submittedName>
        <fullName evidence="3">Tryptophan synthase alpha chain</fullName>
    </submittedName>
</protein>
<evidence type="ECO:0000313" key="4">
    <source>
        <dbReference type="Proteomes" id="UP000064967"/>
    </source>
</evidence>
<sequence>MFPNHTALMARLLAVSALALPFTLVAACETGSGADSNAIPEVDPNGADASTGNNTGGDDGRDAQSDATSGCASPGDCPAPQTACKTSTCSDSTCGTANAANTTACTDNGGRICDGAGNCVQCNQAADCPAPTTVCKTNTCSGNACGTQNAAKGTACADNGGVVCDGNGSCVAAHCTDGVKDADETDEDCGGASCGPCSTNAHCGKDSDCESKVCHPTAHTCTAPACDDKVQNGDETDKDCGGSTCGKCADKLHCAGNRDCASNDCFGGAPGTCVSCSDGVKDGNETDTDCGGATCDAQNKRCANDHGCTTSDDCQSGFCENGTTCKPRLSGTTCTDNAQCASGVCGVNGTGNCCNSACIVGGTCGATSCDSSGACVYPSGTTSCGAPRCTDGQLTPAGTCNGAGTCGAAAPASCPNGLKCASATACLAMCTTDLDCQSSSSYCTGGQCVPRGTNGALCNSNNACTSGRCGVSGSGHCCATSCPSAVAACGATDCDESGACAYPGTTKAPAALSTPGDCQKVVCNGSGGVTSVDDATDLPTSNSACQVNPACCGPSPLTPCFTSAPATTQCTSAADPASHVCGDPRNAFIAGTCVQCNSNADCTSINPAGTLACNTTSGLCE</sequence>
<dbReference type="AlphaFoldDB" id="A0A0K1PQC7"/>
<keyword evidence="2" id="KW-0732">Signal</keyword>
<feature type="signal peptide" evidence="2">
    <location>
        <begin position="1"/>
        <end position="27"/>
    </location>
</feature>
<name>A0A0K1PQC7_9BACT</name>
<feature type="chain" id="PRO_5005465858" evidence="2">
    <location>
        <begin position="28"/>
        <end position="621"/>
    </location>
</feature>
<dbReference type="KEGG" id="llu:AKJ09_02387"/>
<dbReference type="OrthoDB" id="1013954at2"/>
<dbReference type="PATRIC" id="fig|1391654.3.peg.2421"/>
<evidence type="ECO:0000256" key="2">
    <source>
        <dbReference type="SAM" id="SignalP"/>
    </source>
</evidence>
<feature type="region of interest" description="Disordered" evidence="1">
    <location>
        <begin position="35"/>
        <end position="67"/>
    </location>
</feature>